<dbReference type="EMBL" id="CP002101">
    <property type="protein sequence ID" value="AEH61264.1"/>
    <property type="molecule type" value="Genomic_DNA"/>
</dbReference>
<keyword evidence="1" id="KW-1133">Transmembrane helix</keyword>
<evidence type="ECO:0000313" key="3">
    <source>
        <dbReference type="Proteomes" id="UP000006622"/>
    </source>
</evidence>
<feature type="transmembrane region" description="Helical" evidence="1">
    <location>
        <begin position="162"/>
        <end position="178"/>
    </location>
</feature>
<feature type="transmembrane region" description="Helical" evidence="1">
    <location>
        <begin position="77"/>
        <end position="103"/>
    </location>
</feature>
<proteinExistence type="predicted"/>
<accession>F7XNR3</accession>
<feature type="transmembrane region" description="Helical" evidence="1">
    <location>
        <begin position="47"/>
        <end position="65"/>
    </location>
</feature>
<reference evidence="2 3" key="1">
    <citation type="submission" date="2010-07" db="EMBL/GenBank/DDBJ databases">
        <title>The complete genome of Methanosalsum zhilinae DSM 4017.</title>
        <authorList>
            <consortium name="US DOE Joint Genome Institute (JGI-PGF)"/>
            <person name="Lucas S."/>
            <person name="Copeland A."/>
            <person name="Lapidus A."/>
            <person name="Glavina del Rio T."/>
            <person name="Dalin E."/>
            <person name="Tice H."/>
            <person name="Bruce D."/>
            <person name="Goodwin L."/>
            <person name="Pitluck S."/>
            <person name="Kyrpides N."/>
            <person name="Mavromatis K."/>
            <person name="Ovchinnikova G."/>
            <person name="Daligault H."/>
            <person name="Detter J.C."/>
            <person name="Han C."/>
            <person name="Tapia R."/>
            <person name="Larimer F."/>
            <person name="Land M."/>
            <person name="Hauser L."/>
            <person name="Markowitz V."/>
            <person name="Cheng J.-F."/>
            <person name="Hugenholtz P."/>
            <person name="Woyke T."/>
            <person name="Wu D."/>
            <person name="Spring S."/>
            <person name="Schueler E."/>
            <person name="Brambilla E."/>
            <person name="Klenk H.-P."/>
            <person name="Eisen J.A."/>
        </authorList>
    </citation>
    <scope>NUCLEOTIDE SEQUENCE [LARGE SCALE GENOMIC DNA]</scope>
    <source>
        <strain evidence="3">DSM 4017 / NBRC 107636 / OCM 62 / WeN5</strain>
    </source>
</reference>
<dbReference type="KEGG" id="mzh:Mzhil_1420"/>
<evidence type="ECO:0000256" key="1">
    <source>
        <dbReference type="SAM" id="Phobius"/>
    </source>
</evidence>
<dbReference type="STRING" id="679901.Mzhil_1420"/>
<feature type="transmembrane region" description="Helical" evidence="1">
    <location>
        <begin position="251"/>
        <end position="270"/>
    </location>
</feature>
<evidence type="ECO:0000313" key="2">
    <source>
        <dbReference type="EMBL" id="AEH61264.1"/>
    </source>
</evidence>
<name>F7XNR3_METZD</name>
<keyword evidence="1" id="KW-0472">Membrane</keyword>
<gene>
    <name evidence="2" type="ordered locus">Mzhil_1420</name>
</gene>
<dbReference type="OrthoDB" id="142416at2157"/>
<feature type="transmembrane region" description="Helical" evidence="1">
    <location>
        <begin position="21"/>
        <end position="41"/>
    </location>
</feature>
<organism evidence="2 3">
    <name type="scientific">Methanosalsum zhilinae (strain DSM 4017 / NBRC 107636 / OCM 62 / WeN5)</name>
    <name type="common">Methanohalophilus zhilinae</name>
    <dbReference type="NCBI Taxonomy" id="679901"/>
    <lineage>
        <taxon>Archaea</taxon>
        <taxon>Methanobacteriati</taxon>
        <taxon>Methanobacteriota</taxon>
        <taxon>Stenosarchaea group</taxon>
        <taxon>Methanomicrobia</taxon>
        <taxon>Methanosarcinales</taxon>
        <taxon>Methanosarcinaceae</taxon>
        <taxon>Methanosalsum</taxon>
    </lineage>
</organism>
<protein>
    <submittedName>
        <fullName evidence="2">Uncharacterized protein</fullName>
    </submittedName>
</protein>
<dbReference type="RefSeq" id="WP_013898701.1">
    <property type="nucleotide sequence ID" value="NC_015676.1"/>
</dbReference>
<dbReference type="AlphaFoldDB" id="F7XNR3"/>
<dbReference type="Proteomes" id="UP000006622">
    <property type="component" value="Chromosome"/>
</dbReference>
<sequence precursor="true">MNISRISSLIRSIDTGYFPNLLILVLSAAVLLLISITRFLSGIPVNYSLVDGTAAAIAVFLSWALTREMDPDNDYTAILAAFLVAGYIYLNAVPNLLLILWLLLIFRILSRTSGNEVTMIDSLVVFIVGVWIILDHSWIFGPVMSAFYILDSRLPPAGRRHLYFAIISIIISVVLIGIKNSESMEIFLEVFYILFTITVLYIPAILISKPVKSMDDKGKAFLSSKRIQIVRLIGLKTFVMAALLIGADGLVMLSTLWIAMVSVSVTWLYANIMPYLRILND</sequence>
<keyword evidence="3" id="KW-1185">Reference proteome</keyword>
<keyword evidence="1" id="KW-0812">Transmembrane</keyword>
<feature type="transmembrane region" description="Helical" evidence="1">
    <location>
        <begin position="123"/>
        <end position="150"/>
    </location>
</feature>
<feature type="transmembrane region" description="Helical" evidence="1">
    <location>
        <begin position="229"/>
        <end position="245"/>
    </location>
</feature>
<dbReference type="HOGENOM" id="CLU_082719_0_0_2"/>
<feature type="transmembrane region" description="Helical" evidence="1">
    <location>
        <begin position="190"/>
        <end position="208"/>
    </location>
</feature>
<dbReference type="GeneID" id="10823057"/>